<dbReference type="PANTHER" id="PTHR27004">
    <property type="entry name" value="RECEPTOR-LIKE PROTEIN 12 ISOFORM X1"/>
    <property type="match status" value="1"/>
</dbReference>
<keyword evidence="3" id="KW-1003">Cell membrane</keyword>
<comment type="similarity">
    <text evidence="2">Belongs to the RLP family.</text>
</comment>
<evidence type="ECO:0000256" key="10">
    <source>
        <dbReference type="ARBA" id="ARBA00023180"/>
    </source>
</evidence>
<evidence type="ECO:0000256" key="9">
    <source>
        <dbReference type="ARBA" id="ARBA00023170"/>
    </source>
</evidence>
<dbReference type="GO" id="GO:0050832">
    <property type="term" value="P:defense response to fungus"/>
    <property type="evidence" value="ECO:0007669"/>
    <property type="project" value="UniProtKB-ARBA"/>
</dbReference>
<dbReference type="FunFam" id="3.80.10.10:FF:000095">
    <property type="entry name" value="LRR receptor-like serine/threonine-protein kinase GSO1"/>
    <property type="match status" value="1"/>
</dbReference>
<evidence type="ECO:0000256" key="5">
    <source>
        <dbReference type="ARBA" id="ARBA00022692"/>
    </source>
</evidence>
<dbReference type="Pfam" id="PF13855">
    <property type="entry name" value="LRR_8"/>
    <property type="match status" value="3"/>
</dbReference>
<keyword evidence="4" id="KW-0433">Leucine-rich repeat</keyword>
<evidence type="ECO:0000256" key="7">
    <source>
        <dbReference type="ARBA" id="ARBA00022989"/>
    </source>
</evidence>
<name>A0A2G2YVS0_CAPAN</name>
<sequence length="1182" mass="130969">MATAPVRVVTLNLSHNGLEGVIPASLHQLSVLESLDLSSNKIGGEIPQQLASLTFLAILNLSHNHLLGCIPKGKQFDTFENSSYQGNDGLHGLPLSKDCGGDDGVPQATTLVELDDEEEENLISWQEVFMGFGCGLVIGLSIIYIMLSTHYPDCFLHPFLDLGNNELNDTFPSWLGGLPDLKILSLRSNKLHGPTSDSRTDNLFAKIRVIDFSSNGFSGNLPVSLFENFQALKKIGENSGTREYIAGDYSGNYANILIVTTKGLDQELPRVLTTYMIIDLSRNRFVGHIASIIGDLVELRMLNLSHNGLEDQAHALLQFRHMFTINLNASHYCYHPITLSWNKSTDCCSWNGVHCDETTGQVIELDLSCCGLQGKFHSNSSLFQLSSLKRLDLSYNYFSGSLISPKFGELSSLTHLYLEYSGFTGLIPAEISHLSKLYSLRIWSDDPYVLRLDPYNFELLLKNLTQLRYLKLDSVNISSTIPLNFSSYLTILRLPRTQLRGVLPERVFHLSNLKYLDLSSNSLTGPISSNVSGLQNLKYLDLSSNYLNGTIPSWIFSLPSLIYLELTNNSFRGKIQEFKSKTLAVVSVNQNQLQGPIPKSLLDKQDLQFLTLSQNNFSGQIPSAVCNLKTLIMLDLGSNNLNGTIPQCLGEMSDLEILSLRSNKLHGPISDSRTDNLFPKIGVIDLSSNGFSGNLPVSLFENFQAIKKIGENSGTREYIAGDYANILIVTTKGLDQELPLVLTTYTIIDLSRNRFEGHIPSIIGDLVGLCMLNLSYNGLEGKQFDTFENSSYQGNDGLRGLPLSKDCGGDDGVPQPTTPVELDDDKEEEGDLISWQVVLMGFGCGLWTDCFSRLQSENTDSARLGKQSFERNNPTMFRRLEFLDLGNNELNDTFPSWLGGLPDLQILSLGSNKLHGPIKDSRTNNSFAQIRVIDLSSKGFSGDLPVSLFENFQAMKIIGENSGTREYIADYYSVYYTNTLIVTTKGWDREFFHFLTTNIIINFSRNRFEGYVSSIIGDLVGLRALNLSHNGLEGVTPTSLQRLSVLESLDLSSNKIGGEIPQQLASLTFLAVLNLSQNHLVGYITKGKQFNTFENSSYQGNDGLRGLPLSKDCGGDDGVPQAETPVELDDEEEEGDLISWQEVLMGFGCGLVIGLSIIYIMLSTHYPVWFSRMVDSSLICRR</sequence>
<dbReference type="Gramene" id="PHT73842">
    <property type="protein sequence ID" value="PHT73842"/>
    <property type="gene ID" value="T459_21119"/>
</dbReference>
<organism evidence="14 15">
    <name type="scientific">Capsicum annuum</name>
    <name type="common">Capsicum pepper</name>
    <dbReference type="NCBI Taxonomy" id="4072"/>
    <lineage>
        <taxon>Eukaryota</taxon>
        <taxon>Viridiplantae</taxon>
        <taxon>Streptophyta</taxon>
        <taxon>Embryophyta</taxon>
        <taxon>Tracheophyta</taxon>
        <taxon>Spermatophyta</taxon>
        <taxon>Magnoliopsida</taxon>
        <taxon>eudicotyledons</taxon>
        <taxon>Gunneridae</taxon>
        <taxon>Pentapetalae</taxon>
        <taxon>asterids</taxon>
        <taxon>lamiids</taxon>
        <taxon>Solanales</taxon>
        <taxon>Solanaceae</taxon>
        <taxon>Solanoideae</taxon>
        <taxon>Capsiceae</taxon>
        <taxon>Capsicum</taxon>
    </lineage>
</organism>
<keyword evidence="15" id="KW-1185">Reference proteome</keyword>
<dbReference type="Proteomes" id="UP000222542">
    <property type="component" value="Unassembled WGS sequence"/>
</dbReference>
<dbReference type="Pfam" id="PF08263">
    <property type="entry name" value="LRRNT_2"/>
    <property type="match status" value="1"/>
</dbReference>
<keyword evidence="5 12" id="KW-0812">Transmembrane</keyword>
<dbReference type="SUPFAM" id="SSF52047">
    <property type="entry name" value="RNI-like"/>
    <property type="match status" value="2"/>
</dbReference>
<dbReference type="InterPro" id="IPR001611">
    <property type="entry name" value="Leu-rich_rpt"/>
</dbReference>
<evidence type="ECO:0000256" key="12">
    <source>
        <dbReference type="SAM" id="Phobius"/>
    </source>
</evidence>
<comment type="subcellular location">
    <subcellularLocation>
        <location evidence="1">Cell membrane</location>
        <topology evidence="1">Single-pass type I membrane protein</topology>
    </subcellularLocation>
</comment>
<evidence type="ECO:0000313" key="14">
    <source>
        <dbReference type="EMBL" id="PHT73842.1"/>
    </source>
</evidence>
<keyword evidence="8 12" id="KW-0472">Membrane</keyword>
<dbReference type="SMART" id="SM00369">
    <property type="entry name" value="LRR_TYP"/>
    <property type="match status" value="11"/>
</dbReference>
<accession>A0A2G2YVS0</accession>
<evidence type="ECO:0000256" key="2">
    <source>
        <dbReference type="ARBA" id="ARBA00009592"/>
    </source>
</evidence>
<reference evidence="14 15" key="2">
    <citation type="journal article" date="2017" name="Genome Biol.">
        <title>New reference genome sequences of hot pepper reveal the massive evolution of plant disease-resistance genes by retroduplication.</title>
        <authorList>
            <person name="Kim S."/>
            <person name="Park J."/>
            <person name="Yeom S.I."/>
            <person name="Kim Y.M."/>
            <person name="Seo E."/>
            <person name="Kim K.T."/>
            <person name="Kim M.S."/>
            <person name="Lee J.M."/>
            <person name="Cheong K."/>
            <person name="Shin H.S."/>
            <person name="Kim S.B."/>
            <person name="Han K."/>
            <person name="Lee J."/>
            <person name="Park M."/>
            <person name="Lee H.A."/>
            <person name="Lee H.Y."/>
            <person name="Lee Y."/>
            <person name="Oh S."/>
            <person name="Lee J.H."/>
            <person name="Choi E."/>
            <person name="Choi E."/>
            <person name="Lee S.E."/>
            <person name="Jeon J."/>
            <person name="Kim H."/>
            <person name="Choi G."/>
            <person name="Song H."/>
            <person name="Lee J."/>
            <person name="Lee S.C."/>
            <person name="Kwon J.K."/>
            <person name="Lee H.Y."/>
            <person name="Koo N."/>
            <person name="Hong Y."/>
            <person name="Kim R.W."/>
            <person name="Kang W.H."/>
            <person name="Huh J.H."/>
            <person name="Kang B.C."/>
            <person name="Yang T.J."/>
            <person name="Lee Y.H."/>
            <person name="Bennetzen J.L."/>
            <person name="Choi D."/>
        </authorList>
    </citation>
    <scope>NUCLEOTIDE SEQUENCE [LARGE SCALE GENOMIC DNA]</scope>
    <source>
        <strain evidence="15">cv. CM334</strain>
    </source>
</reference>
<evidence type="ECO:0000256" key="4">
    <source>
        <dbReference type="ARBA" id="ARBA00022614"/>
    </source>
</evidence>
<feature type="transmembrane region" description="Helical" evidence="12">
    <location>
        <begin position="128"/>
        <end position="147"/>
    </location>
</feature>
<gene>
    <name evidence="14" type="ORF">T459_21119</name>
</gene>
<dbReference type="Pfam" id="PF00560">
    <property type="entry name" value="LRR_1"/>
    <property type="match status" value="3"/>
</dbReference>
<evidence type="ECO:0000256" key="11">
    <source>
        <dbReference type="SAM" id="MobiDB-lite"/>
    </source>
</evidence>
<dbReference type="EMBL" id="AYRZ02000008">
    <property type="protein sequence ID" value="PHT73842.1"/>
    <property type="molecule type" value="Genomic_DNA"/>
</dbReference>
<feature type="transmembrane region" description="Helical" evidence="12">
    <location>
        <begin position="1143"/>
        <end position="1162"/>
    </location>
</feature>
<proteinExistence type="inferred from homology"/>
<dbReference type="PANTHER" id="PTHR27004:SF398">
    <property type="entry name" value="LEUCINE-RICH REPEAT-CONTAINING N-TERMINAL PLANT-TYPE DOMAIN-CONTAINING PROTEIN"/>
    <property type="match status" value="1"/>
</dbReference>
<evidence type="ECO:0000256" key="6">
    <source>
        <dbReference type="ARBA" id="ARBA00022737"/>
    </source>
</evidence>
<dbReference type="InterPro" id="IPR003591">
    <property type="entry name" value="Leu-rich_rpt_typical-subtyp"/>
</dbReference>
<dbReference type="AlphaFoldDB" id="A0A2G2YVS0"/>
<dbReference type="GO" id="GO:0005886">
    <property type="term" value="C:plasma membrane"/>
    <property type="evidence" value="ECO:0007669"/>
    <property type="project" value="UniProtKB-SubCell"/>
</dbReference>
<comment type="caution">
    <text evidence="14">The sequence shown here is derived from an EMBL/GenBank/DDBJ whole genome shotgun (WGS) entry which is preliminary data.</text>
</comment>
<evidence type="ECO:0000256" key="3">
    <source>
        <dbReference type="ARBA" id="ARBA00022475"/>
    </source>
</evidence>
<protein>
    <recommendedName>
        <fullName evidence="13">Leucine-rich repeat-containing N-terminal plant-type domain-containing protein</fullName>
    </recommendedName>
</protein>
<evidence type="ECO:0000259" key="13">
    <source>
        <dbReference type="Pfam" id="PF08263"/>
    </source>
</evidence>
<dbReference type="SMART" id="SM00365">
    <property type="entry name" value="LRR_SD22"/>
    <property type="match status" value="6"/>
</dbReference>
<evidence type="ECO:0000256" key="8">
    <source>
        <dbReference type="ARBA" id="ARBA00023136"/>
    </source>
</evidence>
<evidence type="ECO:0000313" key="15">
    <source>
        <dbReference type="Proteomes" id="UP000222542"/>
    </source>
</evidence>
<dbReference type="FunFam" id="3.80.10.10:FF:000213">
    <property type="entry name" value="Tyrosine-sulfated glycopeptide receptor 1"/>
    <property type="match status" value="1"/>
</dbReference>
<keyword evidence="9" id="KW-0675">Receptor</keyword>
<keyword evidence="7 12" id="KW-1133">Transmembrane helix</keyword>
<keyword evidence="6" id="KW-0677">Repeat</keyword>
<dbReference type="SUPFAM" id="SSF52058">
    <property type="entry name" value="L domain-like"/>
    <property type="match status" value="1"/>
</dbReference>
<dbReference type="Gene3D" id="3.80.10.10">
    <property type="entry name" value="Ribonuclease Inhibitor"/>
    <property type="match status" value="6"/>
</dbReference>
<keyword evidence="10" id="KW-0325">Glycoprotein</keyword>
<evidence type="ECO:0000256" key="1">
    <source>
        <dbReference type="ARBA" id="ARBA00004251"/>
    </source>
</evidence>
<dbReference type="OMA" id="THLYLEY"/>
<reference evidence="14 15" key="1">
    <citation type="journal article" date="2014" name="Nat. Genet.">
        <title>Genome sequence of the hot pepper provides insights into the evolution of pungency in Capsicum species.</title>
        <authorList>
            <person name="Kim S."/>
            <person name="Park M."/>
            <person name="Yeom S.I."/>
            <person name="Kim Y.M."/>
            <person name="Lee J.M."/>
            <person name="Lee H.A."/>
            <person name="Seo E."/>
            <person name="Choi J."/>
            <person name="Cheong K."/>
            <person name="Kim K.T."/>
            <person name="Jung K."/>
            <person name="Lee G.W."/>
            <person name="Oh S.K."/>
            <person name="Bae C."/>
            <person name="Kim S.B."/>
            <person name="Lee H.Y."/>
            <person name="Kim S.Y."/>
            <person name="Kim M.S."/>
            <person name="Kang B.C."/>
            <person name="Jo Y.D."/>
            <person name="Yang H.B."/>
            <person name="Jeong H.J."/>
            <person name="Kang W.H."/>
            <person name="Kwon J.K."/>
            <person name="Shin C."/>
            <person name="Lim J.Y."/>
            <person name="Park J.H."/>
            <person name="Huh J.H."/>
            <person name="Kim J.S."/>
            <person name="Kim B.D."/>
            <person name="Cohen O."/>
            <person name="Paran I."/>
            <person name="Suh M.C."/>
            <person name="Lee S.B."/>
            <person name="Kim Y.K."/>
            <person name="Shin Y."/>
            <person name="Noh S.J."/>
            <person name="Park J."/>
            <person name="Seo Y.S."/>
            <person name="Kwon S.Y."/>
            <person name="Kim H.A."/>
            <person name="Park J.M."/>
            <person name="Kim H.J."/>
            <person name="Choi S.B."/>
            <person name="Bosland P.W."/>
            <person name="Reeves G."/>
            <person name="Jo S.H."/>
            <person name="Lee B.W."/>
            <person name="Cho H.T."/>
            <person name="Choi H.S."/>
            <person name="Lee M.S."/>
            <person name="Yu Y."/>
            <person name="Do Choi Y."/>
            <person name="Park B.S."/>
            <person name="van Deynze A."/>
            <person name="Ashrafi H."/>
            <person name="Hill T."/>
            <person name="Kim W.T."/>
            <person name="Pai H.S."/>
            <person name="Ahn H.K."/>
            <person name="Yeam I."/>
            <person name="Giovannoni J.J."/>
            <person name="Rose J.K."/>
            <person name="Sorensen I."/>
            <person name="Lee S.J."/>
            <person name="Kim R.W."/>
            <person name="Choi I.Y."/>
            <person name="Choi B.S."/>
            <person name="Lim J.S."/>
            <person name="Lee Y.H."/>
            <person name="Choi D."/>
        </authorList>
    </citation>
    <scope>NUCLEOTIDE SEQUENCE [LARGE SCALE GENOMIC DNA]</scope>
    <source>
        <strain evidence="15">cv. CM334</strain>
    </source>
</reference>
<feature type="domain" description="Leucine-rich repeat-containing N-terminal plant-type" evidence="13">
    <location>
        <begin position="310"/>
        <end position="356"/>
    </location>
</feature>
<feature type="region of interest" description="Disordered" evidence="11">
    <location>
        <begin position="803"/>
        <end position="825"/>
    </location>
</feature>
<dbReference type="PRINTS" id="PR00019">
    <property type="entry name" value="LEURICHRPT"/>
</dbReference>
<dbReference type="InterPro" id="IPR013210">
    <property type="entry name" value="LRR_N_plant-typ"/>
</dbReference>
<dbReference type="InterPro" id="IPR032675">
    <property type="entry name" value="LRR_dom_sf"/>
</dbReference>